<accession>A0A6P7KLW1</accession>
<dbReference type="Proteomes" id="UP000515145">
    <property type="component" value="Chromosome 2"/>
</dbReference>
<evidence type="ECO:0000313" key="2">
    <source>
        <dbReference type="RefSeq" id="XP_028288396.1"/>
    </source>
</evidence>
<keyword evidence="1" id="KW-1185">Reference proteome</keyword>
<dbReference type="GeneID" id="114452986"/>
<dbReference type="RefSeq" id="XP_028288396.1">
    <property type="nucleotide sequence ID" value="XM_028432595.1"/>
</dbReference>
<dbReference type="AlphaFoldDB" id="A0A6P7KLW1"/>
<gene>
    <name evidence="2" type="primary">LOC114452986</name>
</gene>
<proteinExistence type="predicted"/>
<sequence>MSNVQFVRNVITERLTAAAAEIFGVFEQTVVQYEEEIERQRKLLDIFLKPQIKLHRIDGPQQHAYKLGEALADQQLCNQERNSSLDQKKPEPPQILEELCANNEGEQMVLMQDLSIETAANDGSHHSEPNCNVAPTYNSTDTDLEHLHDTICRQKSMRLEDVNIVAGDFNDADLRAMLHRFHQHSVCTTIAANRCLAAT</sequence>
<reference evidence="2" key="1">
    <citation type="submission" date="2025-08" db="UniProtKB">
        <authorList>
            <consortium name="RefSeq"/>
        </authorList>
    </citation>
    <scope>IDENTIFICATION</scope>
</reference>
<organism evidence="1 2">
    <name type="scientific">Parambassis ranga</name>
    <name type="common">Indian glassy fish</name>
    <dbReference type="NCBI Taxonomy" id="210632"/>
    <lineage>
        <taxon>Eukaryota</taxon>
        <taxon>Metazoa</taxon>
        <taxon>Chordata</taxon>
        <taxon>Craniata</taxon>
        <taxon>Vertebrata</taxon>
        <taxon>Euteleostomi</taxon>
        <taxon>Actinopterygii</taxon>
        <taxon>Neopterygii</taxon>
        <taxon>Teleostei</taxon>
        <taxon>Neoteleostei</taxon>
        <taxon>Acanthomorphata</taxon>
        <taxon>Ovalentaria</taxon>
        <taxon>Ambassidae</taxon>
        <taxon>Parambassis</taxon>
    </lineage>
</organism>
<protein>
    <submittedName>
        <fullName evidence="2">Uncharacterized protein LOC114452986 isoform X3</fullName>
    </submittedName>
</protein>
<evidence type="ECO:0000313" key="1">
    <source>
        <dbReference type="Proteomes" id="UP000515145"/>
    </source>
</evidence>
<name>A0A6P7KLW1_9TELE</name>